<protein>
    <submittedName>
        <fullName evidence="3">Uncharacterized protein</fullName>
    </submittedName>
</protein>
<feature type="chain" id="PRO_5047459849" evidence="2">
    <location>
        <begin position="19"/>
        <end position="145"/>
    </location>
</feature>
<feature type="signal peptide" evidence="2">
    <location>
        <begin position="1"/>
        <end position="18"/>
    </location>
</feature>
<dbReference type="Proteomes" id="UP001595384">
    <property type="component" value="Unassembled WGS sequence"/>
</dbReference>
<proteinExistence type="predicted"/>
<dbReference type="EMBL" id="JBHRSE010000096">
    <property type="protein sequence ID" value="MFC3024929.1"/>
    <property type="molecule type" value="Genomic_DNA"/>
</dbReference>
<evidence type="ECO:0000256" key="1">
    <source>
        <dbReference type="SAM" id="Coils"/>
    </source>
</evidence>
<comment type="caution">
    <text evidence="3">The sequence shown here is derived from an EMBL/GenBank/DDBJ whole genome shotgun (WGS) entry which is preliminary data.</text>
</comment>
<evidence type="ECO:0000256" key="2">
    <source>
        <dbReference type="SAM" id="SignalP"/>
    </source>
</evidence>
<gene>
    <name evidence="3" type="ORF">ACFODT_14015</name>
</gene>
<keyword evidence="2" id="KW-0732">Signal</keyword>
<name>A0ABV7CCM7_9VIBR</name>
<reference evidence="4" key="1">
    <citation type="journal article" date="2019" name="Int. J. Syst. Evol. Microbiol.">
        <title>The Global Catalogue of Microorganisms (GCM) 10K type strain sequencing project: providing services to taxonomists for standard genome sequencing and annotation.</title>
        <authorList>
            <consortium name="The Broad Institute Genomics Platform"/>
            <consortium name="The Broad Institute Genome Sequencing Center for Infectious Disease"/>
            <person name="Wu L."/>
            <person name="Ma J."/>
        </authorList>
    </citation>
    <scope>NUCLEOTIDE SEQUENCE [LARGE SCALE GENOMIC DNA]</scope>
    <source>
        <strain evidence="4">KCTC 62784</strain>
    </source>
</reference>
<feature type="coiled-coil region" evidence="1">
    <location>
        <begin position="105"/>
        <end position="132"/>
    </location>
</feature>
<dbReference type="RefSeq" id="WP_123017044.1">
    <property type="nucleotide sequence ID" value="NZ_AP024911.1"/>
</dbReference>
<sequence length="145" mass="17222">MKCNIILLLFLLPPISFAQSSYDIYEKSINKCIAIEKEKPSVTKDDVKHIEYEKIYKYLSILKNLRIQKCSYKEEMQALVDELSLKDDVINTKNLRDRYLSIYNKHRLNTLSDKEKKELDTLEKSFKNKNLEIKILKLMDSLKNE</sequence>
<evidence type="ECO:0000313" key="3">
    <source>
        <dbReference type="EMBL" id="MFC3024929.1"/>
    </source>
</evidence>
<keyword evidence="4" id="KW-1185">Reference proteome</keyword>
<keyword evidence="1" id="KW-0175">Coiled coil</keyword>
<accession>A0ABV7CCM7</accession>
<evidence type="ECO:0000313" key="4">
    <source>
        <dbReference type="Proteomes" id="UP001595384"/>
    </source>
</evidence>
<organism evidence="3 4">
    <name type="scientific">Vibrio zhugei</name>
    <dbReference type="NCBI Taxonomy" id="2479546"/>
    <lineage>
        <taxon>Bacteria</taxon>
        <taxon>Pseudomonadati</taxon>
        <taxon>Pseudomonadota</taxon>
        <taxon>Gammaproteobacteria</taxon>
        <taxon>Vibrionales</taxon>
        <taxon>Vibrionaceae</taxon>
        <taxon>Vibrio</taxon>
    </lineage>
</organism>